<protein>
    <submittedName>
        <fullName evidence="1">Uncharacterized protein</fullName>
    </submittedName>
</protein>
<comment type="caution">
    <text evidence="1">The sequence shown here is derived from an EMBL/GenBank/DDBJ whole genome shotgun (WGS) entry which is preliminary data.</text>
</comment>
<reference evidence="1 2" key="1">
    <citation type="journal article" date="2020" name="Arch. Microbiol.">
        <title>Bradyrhizobium uaiense sp. nov., a new highly efficient cowpea symbiont.</title>
        <authorList>
            <person name="Cabral Michel D."/>
            <person name="Azarias Guimaraes A."/>
            <person name="Martins da Costa E."/>
            <person name="Soares de Carvalho T."/>
            <person name="Balsanelli E."/>
            <person name="Willems A."/>
            <person name="Maltempi de Souza E."/>
            <person name="de Souza Moreira F.M."/>
        </authorList>
    </citation>
    <scope>NUCLEOTIDE SEQUENCE [LARGE SCALE GENOMIC DNA]</scope>
    <source>
        <strain evidence="1 2">UFLA 03-164</strain>
    </source>
</reference>
<organism evidence="1 2">
    <name type="scientific">Bradyrhizobium uaiense</name>
    <dbReference type="NCBI Taxonomy" id="2594946"/>
    <lineage>
        <taxon>Bacteria</taxon>
        <taxon>Pseudomonadati</taxon>
        <taxon>Pseudomonadota</taxon>
        <taxon>Alphaproteobacteria</taxon>
        <taxon>Hyphomicrobiales</taxon>
        <taxon>Nitrobacteraceae</taxon>
        <taxon>Bradyrhizobium</taxon>
    </lineage>
</organism>
<gene>
    <name evidence="1" type="ORF">FNJ47_16565</name>
</gene>
<evidence type="ECO:0000313" key="1">
    <source>
        <dbReference type="EMBL" id="NEU97406.1"/>
    </source>
</evidence>
<dbReference type="EMBL" id="VKHP01000057">
    <property type="protein sequence ID" value="NEU97406.1"/>
    <property type="molecule type" value="Genomic_DNA"/>
</dbReference>
<keyword evidence="2" id="KW-1185">Reference proteome</keyword>
<evidence type="ECO:0000313" key="2">
    <source>
        <dbReference type="Proteomes" id="UP000468531"/>
    </source>
</evidence>
<proteinExistence type="predicted"/>
<dbReference type="Proteomes" id="UP000468531">
    <property type="component" value="Unassembled WGS sequence"/>
</dbReference>
<dbReference type="RefSeq" id="WP_163154806.1">
    <property type="nucleotide sequence ID" value="NZ_VKHP01000057.1"/>
</dbReference>
<name>A0A6P1BFU2_9BRAD</name>
<dbReference type="AlphaFoldDB" id="A0A6P1BFU2"/>
<sequence>MKLYNLTLRRLHAFVAAAASLVGYHSRFGCGKSLQLGELLPFRAGLMREGKSRSQAAARRN</sequence>
<accession>A0A6P1BFU2</accession>